<dbReference type="AlphaFoldDB" id="A0A6L3SQA9"/>
<dbReference type="EMBL" id="VZZK01000043">
    <property type="protein sequence ID" value="KAB1073315.1"/>
    <property type="molecule type" value="Genomic_DNA"/>
</dbReference>
<comment type="caution">
    <text evidence="2">The sequence shown here is derived from an EMBL/GenBank/DDBJ whole genome shotgun (WGS) entry which is preliminary data.</text>
</comment>
<sequence length="265" mass="28709">MHEATPAWPSGIIRRRQGNTPRPTRKFSFAGITNRQRANPDPFTISRIALHVSRGRTPIPRNAPHPENPDQLGTIATPRALIRHAGLHRHARKRASLSSWAQAKQSLIQVGIHGCAWETNVPAHQISEAEAATDVLLHIIATCREGRVTFSAVCEGGVLTTWPEPGCAQPGPDFGGRLGNAAATAYWMQLQGLGESIHATGGLDALDEAIMHIVQMDPVHSDWRALVLESVWFDIGRAPSTDRVIGSASERVTAARSETIPEPAP</sequence>
<organism evidence="2 3">
    <name type="scientific">Methylobacterium soli</name>
    <dbReference type="NCBI Taxonomy" id="553447"/>
    <lineage>
        <taxon>Bacteria</taxon>
        <taxon>Pseudomonadati</taxon>
        <taxon>Pseudomonadota</taxon>
        <taxon>Alphaproteobacteria</taxon>
        <taxon>Hyphomicrobiales</taxon>
        <taxon>Methylobacteriaceae</taxon>
        <taxon>Methylobacterium</taxon>
    </lineage>
</organism>
<name>A0A6L3SQA9_9HYPH</name>
<gene>
    <name evidence="2" type="ORF">F6X53_27135</name>
</gene>
<accession>A0A6L3SQA9</accession>
<feature type="region of interest" description="Disordered" evidence="1">
    <location>
        <begin position="1"/>
        <end position="40"/>
    </location>
</feature>
<evidence type="ECO:0000313" key="2">
    <source>
        <dbReference type="EMBL" id="KAB1073315.1"/>
    </source>
</evidence>
<dbReference type="Proteomes" id="UP000474159">
    <property type="component" value="Unassembled WGS sequence"/>
</dbReference>
<protein>
    <submittedName>
        <fullName evidence="2">Uncharacterized protein</fullName>
    </submittedName>
</protein>
<keyword evidence="3" id="KW-1185">Reference proteome</keyword>
<proteinExistence type="predicted"/>
<evidence type="ECO:0000313" key="3">
    <source>
        <dbReference type="Proteomes" id="UP000474159"/>
    </source>
</evidence>
<evidence type="ECO:0000256" key="1">
    <source>
        <dbReference type="SAM" id="MobiDB-lite"/>
    </source>
</evidence>
<reference evidence="2 3" key="1">
    <citation type="submission" date="2019-09" db="EMBL/GenBank/DDBJ databases">
        <title>YIM 48816 draft genome.</title>
        <authorList>
            <person name="Jiang L."/>
        </authorList>
    </citation>
    <scope>NUCLEOTIDE SEQUENCE [LARGE SCALE GENOMIC DNA]</scope>
    <source>
        <strain evidence="2 3">YIM 48816</strain>
    </source>
</reference>